<dbReference type="EMBL" id="WIND01000001">
    <property type="protein sequence ID" value="MSU88048.1"/>
    <property type="molecule type" value="Genomic_DNA"/>
</dbReference>
<sequence length="160" mass="17108">MTNLIFDGVLLGLGATVAMDLWALLLAVLRVNPAPNWALPGRWFWHVSRGRVFHDDIAAAEPFAAELKLGWAGHYAVGIAYGVIFALLAGPEWLAVPAFLPAWIFALVTIAAGWFLMQPGMGLGWAAAKTAKPWRARVLGLAAHTAFGLGLWLTGLALAP</sequence>
<evidence type="ECO:0000256" key="1">
    <source>
        <dbReference type="SAM" id="Phobius"/>
    </source>
</evidence>
<proteinExistence type="predicted"/>
<keyword evidence="1" id="KW-0472">Membrane</keyword>
<keyword evidence="1" id="KW-0812">Transmembrane</keyword>
<reference evidence="2 3" key="1">
    <citation type="submission" date="2019-10" db="EMBL/GenBank/DDBJ databases">
        <title>Cognatihalovulum marinum gen. nov. sp. nov., a new member of the family Rhodobacteraceae isolated from deep seawater of the Northwest Indian Ocean.</title>
        <authorList>
            <person name="Ruan C."/>
            <person name="Wang J."/>
            <person name="Zheng X."/>
            <person name="Song L."/>
            <person name="Zhu Y."/>
            <person name="Huang Y."/>
            <person name="Lu Z."/>
            <person name="Du W."/>
            <person name="Huang L."/>
            <person name="Dai X."/>
        </authorList>
    </citation>
    <scope>NUCLEOTIDE SEQUENCE [LARGE SCALE GENOMIC DNA]</scope>
    <source>
        <strain evidence="2 3">2CG4</strain>
    </source>
</reference>
<keyword evidence="3" id="KW-1185">Reference proteome</keyword>
<feature type="transmembrane region" description="Helical" evidence="1">
    <location>
        <begin position="6"/>
        <end position="29"/>
    </location>
</feature>
<dbReference type="Proteomes" id="UP000474957">
    <property type="component" value="Unassembled WGS sequence"/>
</dbReference>
<feature type="transmembrane region" description="Helical" evidence="1">
    <location>
        <begin position="94"/>
        <end position="117"/>
    </location>
</feature>
<organism evidence="2 3">
    <name type="scientific">Halovulum marinum</name>
    <dbReference type="NCBI Taxonomy" id="2662447"/>
    <lineage>
        <taxon>Bacteria</taxon>
        <taxon>Pseudomonadati</taxon>
        <taxon>Pseudomonadota</taxon>
        <taxon>Alphaproteobacteria</taxon>
        <taxon>Rhodobacterales</taxon>
        <taxon>Paracoccaceae</taxon>
        <taxon>Halovulum</taxon>
    </lineage>
</organism>
<evidence type="ECO:0000313" key="3">
    <source>
        <dbReference type="Proteomes" id="UP000474957"/>
    </source>
</evidence>
<dbReference type="AlphaFoldDB" id="A0A6L5YUT8"/>
<keyword evidence="1" id="KW-1133">Transmembrane helix</keyword>
<dbReference type="InterPro" id="IPR021329">
    <property type="entry name" value="DUF2938"/>
</dbReference>
<dbReference type="RefSeq" id="WP_154443768.1">
    <property type="nucleotide sequence ID" value="NZ_WIND01000001.1"/>
</dbReference>
<comment type="caution">
    <text evidence="2">The sequence shown here is derived from an EMBL/GenBank/DDBJ whole genome shotgun (WGS) entry which is preliminary data.</text>
</comment>
<name>A0A6L5YUT8_9RHOB</name>
<protein>
    <submittedName>
        <fullName evidence="2">DUF2938 family protein</fullName>
    </submittedName>
</protein>
<feature type="transmembrane region" description="Helical" evidence="1">
    <location>
        <begin position="69"/>
        <end position="88"/>
    </location>
</feature>
<gene>
    <name evidence="2" type="ORF">GE300_00275</name>
</gene>
<dbReference type="Pfam" id="PF11158">
    <property type="entry name" value="DUF2938"/>
    <property type="match status" value="1"/>
</dbReference>
<accession>A0A6L5YUT8</accession>
<feature type="transmembrane region" description="Helical" evidence="1">
    <location>
        <begin position="138"/>
        <end position="159"/>
    </location>
</feature>
<evidence type="ECO:0000313" key="2">
    <source>
        <dbReference type="EMBL" id="MSU88048.1"/>
    </source>
</evidence>